<reference evidence="1" key="2">
    <citation type="journal article" date="2015" name="Data Brief">
        <title>Shoot transcriptome of the giant reed, Arundo donax.</title>
        <authorList>
            <person name="Barrero R.A."/>
            <person name="Guerrero F.D."/>
            <person name="Moolhuijzen P."/>
            <person name="Goolsby J.A."/>
            <person name="Tidwell J."/>
            <person name="Bellgard S.E."/>
            <person name="Bellgard M.I."/>
        </authorList>
    </citation>
    <scope>NUCLEOTIDE SEQUENCE</scope>
    <source>
        <tissue evidence="1">Shoot tissue taken approximately 20 cm above the soil surface</tissue>
    </source>
</reference>
<dbReference type="EMBL" id="GBRH01160850">
    <property type="protein sequence ID" value="JAE37046.1"/>
    <property type="molecule type" value="Transcribed_RNA"/>
</dbReference>
<sequence>MCNLTLLKLPELLERSNKNLRLLGAQGKTAIGENQFGKRKTIIIHFYASLVPSTNFSSSL</sequence>
<dbReference type="AlphaFoldDB" id="A0A0A9HQ91"/>
<organism evidence="1">
    <name type="scientific">Arundo donax</name>
    <name type="common">Giant reed</name>
    <name type="synonym">Donax arundinaceus</name>
    <dbReference type="NCBI Taxonomy" id="35708"/>
    <lineage>
        <taxon>Eukaryota</taxon>
        <taxon>Viridiplantae</taxon>
        <taxon>Streptophyta</taxon>
        <taxon>Embryophyta</taxon>
        <taxon>Tracheophyta</taxon>
        <taxon>Spermatophyta</taxon>
        <taxon>Magnoliopsida</taxon>
        <taxon>Liliopsida</taxon>
        <taxon>Poales</taxon>
        <taxon>Poaceae</taxon>
        <taxon>PACMAD clade</taxon>
        <taxon>Arundinoideae</taxon>
        <taxon>Arundineae</taxon>
        <taxon>Arundo</taxon>
    </lineage>
</organism>
<evidence type="ECO:0000313" key="1">
    <source>
        <dbReference type="EMBL" id="JAE37046.1"/>
    </source>
</evidence>
<protein>
    <submittedName>
        <fullName evidence="1">Uncharacterized protein</fullName>
    </submittedName>
</protein>
<name>A0A0A9HQ91_ARUDO</name>
<reference evidence="1" key="1">
    <citation type="submission" date="2014-09" db="EMBL/GenBank/DDBJ databases">
        <authorList>
            <person name="Magalhaes I.L.F."/>
            <person name="Oliveira U."/>
            <person name="Santos F.R."/>
            <person name="Vidigal T.H.D.A."/>
            <person name="Brescovit A.D."/>
            <person name="Santos A.J."/>
        </authorList>
    </citation>
    <scope>NUCLEOTIDE SEQUENCE</scope>
    <source>
        <tissue evidence="1">Shoot tissue taken approximately 20 cm above the soil surface</tissue>
    </source>
</reference>
<accession>A0A0A9HQ91</accession>
<proteinExistence type="predicted"/>